<organism evidence="3 4">
    <name type="scientific">Rehaibacterium terrae</name>
    <dbReference type="NCBI Taxonomy" id="1341696"/>
    <lineage>
        <taxon>Bacteria</taxon>
        <taxon>Pseudomonadati</taxon>
        <taxon>Pseudomonadota</taxon>
        <taxon>Gammaproteobacteria</taxon>
        <taxon>Lysobacterales</taxon>
        <taxon>Lysobacteraceae</taxon>
        <taxon>Rehaibacterium</taxon>
    </lineage>
</organism>
<dbReference type="EMBL" id="JACHHX010000010">
    <property type="protein sequence ID" value="MBB5015796.1"/>
    <property type="molecule type" value="Genomic_DNA"/>
</dbReference>
<keyword evidence="4" id="KW-1185">Reference proteome</keyword>
<evidence type="ECO:0000259" key="2">
    <source>
        <dbReference type="Pfam" id="PF18917"/>
    </source>
</evidence>
<evidence type="ECO:0000313" key="3">
    <source>
        <dbReference type="EMBL" id="MBB5015796.1"/>
    </source>
</evidence>
<name>A0A7W8DEK8_9GAMM</name>
<feature type="domain" description="LiaI-LiaF-like transmembrane region" evidence="2">
    <location>
        <begin position="5"/>
        <end position="49"/>
    </location>
</feature>
<evidence type="ECO:0000256" key="1">
    <source>
        <dbReference type="SAM" id="Phobius"/>
    </source>
</evidence>
<protein>
    <recommendedName>
        <fullName evidence="2">LiaI-LiaF-like transmembrane region domain-containing protein</fullName>
    </recommendedName>
</protein>
<dbReference type="AlphaFoldDB" id="A0A7W8DEK8"/>
<keyword evidence="1" id="KW-0812">Transmembrane</keyword>
<dbReference type="Proteomes" id="UP000519004">
    <property type="component" value="Unassembled WGS sequence"/>
</dbReference>
<evidence type="ECO:0000313" key="4">
    <source>
        <dbReference type="Proteomes" id="UP000519004"/>
    </source>
</evidence>
<feature type="transmembrane region" description="Helical" evidence="1">
    <location>
        <begin position="34"/>
        <end position="50"/>
    </location>
</feature>
<dbReference type="Pfam" id="PF18917">
    <property type="entry name" value="LiaI-LiaF-like_TM1"/>
    <property type="match status" value="1"/>
</dbReference>
<keyword evidence="1" id="KW-0472">Membrane</keyword>
<gene>
    <name evidence="3" type="ORF">HNQ58_001704</name>
</gene>
<sequence length="54" mass="5921">MKFSLPAIILIVLGSVLLLDNLGFARFDFGRLVATWWPAILIAVGLSMLFKGSK</sequence>
<dbReference type="RefSeq" id="WP_183948464.1">
    <property type="nucleotide sequence ID" value="NZ_JACHHX010000010.1"/>
</dbReference>
<proteinExistence type="predicted"/>
<keyword evidence="1" id="KW-1133">Transmembrane helix</keyword>
<comment type="caution">
    <text evidence="3">The sequence shown here is derived from an EMBL/GenBank/DDBJ whole genome shotgun (WGS) entry which is preliminary data.</text>
</comment>
<reference evidence="3 4" key="1">
    <citation type="submission" date="2020-08" db="EMBL/GenBank/DDBJ databases">
        <title>Genomic Encyclopedia of Type Strains, Phase IV (KMG-IV): sequencing the most valuable type-strain genomes for metagenomic binning, comparative biology and taxonomic classification.</title>
        <authorList>
            <person name="Goeker M."/>
        </authorList>
    </citation>
    <scope>NUCLEOTIDE SEQUENCE [LARGE SCALE GENOMIC DNA]</scope>
    <source>
        <strain evidence="3 4">DSM 25897</strain>
    </source>
</reference>
<accession>A0A7W8DEK8</accession>
<dbReference type="InterPro" id="IPR043726">
    <property type="entry name" value="LiaI-LiaF-like_TM1"/>
</dbReference>